<organism evidence="1 2">
    <name type="scientific">Staphylococcus xylosus</name>
    <dbReference type="NCBI Taxonomy" id="1288"/>
    <lineage>
        <taxon>Bacteria</taxon>
        <taxon>Bacillati</taxon>
        <taxon>Bacillota</taxon>
        <taxon>Bacilli</taxon>
        <taxon>Bacillales</taxon>
        <taxon>Staphylococcaceae</taxon>
        <taxon>Staphylococcus</taxon>
    </lineage>
</organism>
<proteinExistence type="predicted"/>
<dbReference type="Gene3D" id="3.40.1350.140">
    <property type="entry name" value="MepB-like"/>
    <property type="match status" value="1"/>
</dbReference>
<sequence>MYKSLDFISSILKSTKNINLKNCKTEFFNEEYESCTFQADKQTFRSRIAKKTPNKQGYFVVFWTKDSENKNRPFTYNESCDKLIITVIDESHKGLFIFPKDVLAQQNIIANGAKKGKMAMRIYPTWEQRLNQTAIKTQSWQLNYFIDLTDNIDEVSLYKLLI</sequence>
<gene>
    <name evidence="1" type="ORF">FEZ53_01825</name>
</gene>
<comment type="caution">
    <text evidence="1">The sequence shown here is derived from an EMBL/GenBank/DDBJ whole genome shotgun (WGS) entry which is preliminary data.</text>
</comment>
<dbReference type="RefSeq" id="WP_119610779.1">
    <property type="nucleotide sequence ID" value="NZ_JALKSG010000001.1"/>
</dbReference>
<name>A0A5R9B5E8_STAXY</name>
<dbReference type="AlphaFoldDB" id="A0A5R9B5E8"/>
<dbReference type="Pfam" id="PF08877">
    <property type="entry name" value="MepB-like"/>
    <property type="match status" value="1"/>
</dbReference>
<protein>
    <submittedName>
        <fullName evidence="1">MepB protein</fullName>
    </submittedName>
</protein>
<dbReference type="InterPro" id="IPR038231">
    <property type="entry name" value="MepB-like_sf"/>
</dbReference>
<dbReference type="Proteomes" id="UP000307747">
    <property type="component" value="Unassembled WGS sequence"/>
</dbReference>
<dbReference type="EMBL" id="VBTJ01000001">
    <property type="protein sequence ID" value="TLP91032.1"/>
    <property type="molecule type" value="Genomic_DNA"/>
</dbReference>
<reference evidence="1 2" key="1">
    <citation type="submission" date="2019-05" db="EMBL/GenBank/DDBJ databases">
        <title>The metagenome of a microbial culture collection derived from dairy environment covers the genomic content of the human microbiome.</title>
        <authorList>
            <person name="Roder T."/>
            <person name="Wuthrich D."/>
            <person name="Sattari Z."/>
            <person name="Von Ah U."/>
            <person name="Bar C."/>
            <person name="Ronchi F."/>
            <person name="Macpherson A.J."/>
            <person name="Ganal-Vonarburg S.C."/>
            <person name="Bruggmann R."/>
            <person name="Vergeres G."/>
        </authorList>
    </citation>
    <scope>NUCLEOTIDE SEQUENCE [LARGE SCALE GENOMIC DNA]</scope>
    <source>
        <strain evidence="1 2">FAM 20833</strain>
    </source>
</reference>
<dbReference type="PIRSF" id="PIRSF032285">
    <property type="entry name" value="UCP032285"/>
    <property type="match status" value="1"/>
</dbReference>
<dbReference type="OrthoDB" id="4954833at2"/>
<evidence type="ECO:0000313" key="2">
    <source>
        <dbReference type="Proteomes" id="UP000307747"/>
    </source>
</evidence>
<evidence type="ECO:0000313" key="1">
    <source>
        <dbReference type="EMBL" id="TLP91032.1"/>
    </source>
</evidence>
<dbReference type="InterPro" id="IPR011235">
    <property type="entry name" value="MepB-like"/>
</dbReference>
<accession>A0A5R9B5E8</accession>